<organism evidence="1 2">
    <name type="scientific">Amnibacterium kyonggiense</name>
    <dbReference type="NCBI Taxonomy" id="595671"/>
    <lineage>
        <taxon>Bacteria</taxon>
        <taxon>Bacillati</taxon>
        <taxon>Actinomycetota</taxon>
        <taxon>Actinomycetes</taxon>
        <taxon>Micrococcales</taxon>
        <taxon>Microbacteriaceae</taxon>
        <taxon>Amnibacterium</taxon>
    </lineage>
</organism>
<dbReference type="Proteomes" id="UP000295344">
    <property type="component" value="Unassembled WGS sequence"/>
</dbReference>
<accession>A0A4R7FLJ1</accession>
<proteinExistence type="predicted"/>
<dbReference type="AlphaFoldDB" id="A0A4R7FLJ1"/>
<keyword evidence="2" id="KW-1185">Reference proteome</keyword>
<name>A0A4R7FLJ1_9MICO</name>
<evidence type="ECO:0000313" key="2">
    <source>
        <dbReference type="Proteomes" id="UP000295344"/>
    </source>
</evidence>
<sequence length="57" mass="6392">MHDGLRNGEHIRHGMYERFREVLKAQPVPWIEGGVEERLADAIDVLEPGALPDSRGA</sequence>
<evidence type="ECO:0000313" key="1">
    <source>
        <dbReference type="EMBL" id="TDS77253.1"/>
    </source>
</evidence>
<dbReference type="EMBL" id="SOAM01000002">
    <property type="protein sequence ID" value="TDS77253.1"/>
    <property type="molecule type" value="Genomic_DNA"/>
</dbReference>
<comment type="caution">
    <text evidence="1">The sequence shown here is derived from an EMBL/GenBank/DDBJ whole genome shotgun (WGS) entry which is preliminary data.</text>
</comment>
<reference evidence="1 2" key="1">
    <citation type="submission" date="2019-03" db="EMBL/GenBank/DDBJ databases">
        <title>Genomic Encyclopedia of Archaeal and Bacterial Type Strains, Phase II (KMG-II): from individual species to whole genera.</title>
        <authorList>
            <person name="Goeker M."/>
        </authorList>
    </citation>
    <scope>NUCLEOTIDE SEQUENCE [LARGE SCALE GENOMIC DNA]</scope>
    <source>
        <strain evidence="1 2">DSM 24782</strain>
    </source>
</reference>
<protein>
    <submittedName>
        <fullName evidence="1">Uncharacterized protein</fullName>
    </submittedName>
</protein>
<gene>
    <name evidence="1" type="ORF">CLV52_2194</name>
</gene>